<name>F8PI02_SERL3</name>
<dbReference type="EMBL" id="GL945474">
    <property type="protein sequence ID" value="EGO05098.1"/>
    <property type="molecule type" value="Genomic_DNA"/>
</dbReference>
<feature type="compositionally biased region" description="Basic and acidic residues" evidence="1">
    <location>
        <begin position="85"/>
        <end position="94"/>
    </location>
</feature>
<dbReference type="HOGENOM" id="CLU_746313_0_0_1"/>
<feature type="compositionally biased region" description="Basic residues" evidence="1">
    <location>
        <begin position="52"/>
        <end position="65"/>
    </location>
</feature>
<proteinExistence type="predicted"/>
<feature type="compositionally biased region" description="Basic and acidic residues" evidence="1">
    <location>
        <begin position="117"/>
        <end position="132"/>
    </location>
</feature>
<dbReference type="AlphaFoldDB" id="F8PI02"/>
<gene>
    <name evidence="2" type="ORF">SERLA73DRAFT_149353</name>
</gene>
<dbReference type="Proteomes" id="UP000008063">
    <property type="component" value="Unassembled WGS sequence"/>
</dbReference>
<feature type="compositionally biased region" description="Basic and acidic residues" evidence="1">
    <location>
        <begin position="66"/>
        <end position="75"/>
    </location>
</feature>
<organism evidence="3">
    <name type="scientific">Serpula lacrymans var. lacrymans (strain S7.3)</name>
    <name type="common">Dry rot fungus</name>
    <dbReference type="NCBI Taxonomy" id="936435"/>
    <lineage>
        <taxon>Eukaryota</taxon>
        <taxon>Fungi</taxon>
        <taxon>Dikarya</taxon>
        <taxon>Basidiomycota</taxon>
        <taxon>Agaricomycotina</taxon>
        <taxon>Agaricomycetes</taxon>
        <taxon>Agaricomycetidae</taxon>
        <taxon>Boletales</taxon>
        <taxon>Coniophorineae</taxon>
        <taxon>Serpulaceae</taxon>
        <taxon>Serpula</taxon>
    </lineage>
</organism>
<accession>F8PI02</accession>
<reference evidence="3" key="1">
    <citation type="journal article" date="2011" name="Science">
        <title>The plant cell wall-decomposing machinery underlies the functional diversity of forest fungi.</title>
        <authorList>
            <person name="Eastwood D.C."/>
            <person name="Floudas D."/>
            <person name="Binder M."/>
            <person name="Majcherczyk A."/>
            <person name="Schneider P."/>
            <person name="Aerts A."/>
            <person name="Asiegbu F.O."/>
            <person name="Baker S.E."/>
            <person name="Barry K."/>
            <person name="Bendiksby M."/>
            <person name="Blumentritt M."/>
            <person name="Coutinho P.M."/>
            <person name="Cullen D."/>
            <person name="de Vries R.P."/>
            <person name="Gathman A."/>
            <person name="Goodell B."/>
            <person name="Henrissat B."/>
            <person name="Ihrmark K."/>
            <person name="Kauserud H."/>
            <person name="Kohler A."/>
            <person name="LaButti K."/>
            <person name="Lapidus A."/>
            <person name="Lavin J.L."/>
            <person name="Lee Y.-H."/>
            <person name="Lindquist E."/>
            <person name="Lilly W."/>
            <person name="Lucas S."/>
            <person name="Morin E."/>
            <person name="Murat C."/>
            <person name="Oguiza J.A."/>
            <person name="Park J."/>
            <person name="Pisabarro A.G."/>
            <person name="Riley R."/>
            <person name="Rosling A."/>
            <person name="Salamov A."/>
            <person name="Schmidt O."/>
            <person name="Schmutz J."/>
            <person name="Skrede I."/>
            <person name="Stenlid J."/>
            <person name="Wiebenga A."/>
            <person name="Xie X."/>
            <person name="Kuees U."/>
            <person name="Hibbett D.S."/>
            <person name="Hoffmeister D."/>
            <person name="Hoegberg N."/>
            <person name="Martin F."/>
            <person name="Grigoriev I.V."/>
            <person name="Watkinson S.C."/>
        </authorList>
    </citation>
    <scope>NUCLEOTIDE SEQUENCE [LARGE SCALE GENOMIC DNA]</scope>
    <source>
        <strain evidence="3">strain S7.3</strain>
    </source>
</reference>
<protein>
    <submittedName>
        <fullName evidence="2">Uncharacterized protein</fullName>
    </submittedName>
</protein>
<evidence type="ECO:0000313" key="2">
    <source>
        <dbReference type="EMBL" id="EGO05098.1"/>
    </source>
</evidence>
<evidence type="ECO:0000256" key="1">
    <source>
        <dbReference type="SAM" id="MobiDB-lite"/>
    </source>
</evidence>
<evidence type="ECO:0000313" key="3">
    <source>
        <dbReference type="Proteomes" id="UP000008063"/>
    </source>
</evidence>
<dbReference type="OrthoDB" id="2665639at2759"/>
<feature type="region of interest" description="Disordered" evidence="1">
    <location>
        <begin position="52"/>
        <end position="132"/>
    </location>
</feature>
<dbReference type="InParanoid" id="F8PI02"/>
<feature type="region of interest" description="Disordered" evidence="1">
    <location>
        <begin position="181"/>
        <end position="203"/>
    </location>
</feature>
<sequence>MWAWLFSGNIQSHLVHFSSREDGLHDIPLLKQLAYILLKLNTLTYIEPVLKKGKKNDSKKRKRKSDKNGSAEKKGRGQVSTKEIAFPDKIHSDDLDSSSNLSEDEVEEIPMATSAKKQGEKVHPHQDKLGTPHDHIRNVLSLKCLDNDAYEIAVMDLFINARSCQVCRRKIVNEYFEHSEIQPNTPEPVSKQSKRKFKLKDSDVSMPDSDLTASLKKWCKQQMVEEGLEGDNIFGAQCIMPDDLLARVVVLACFQKLISVTALQEQTNWCYAELYGPAIIAIAHSHYLPPRATPPSRSHTSPETSLISTINTSSCALLIDSRSGLSLIDTINSINVVVPALASTSTSTTSVLGPVKMPNVLPMGNDVIMAN</sequence>
<keyword evidence="3" id="KW-1185">Reference proteome</keyword>